<proteinExistence type="predicted"/>
<feature type="compositionally biased region" description="Basic and acidic residues" evidence="1">
    <location>
        <begin position="147"/>
        <end position="159"/>
    </location>
</feature>
<dbReference type="EMBL" id="CP069035">
    <property type="protein sequence ID" value="QRD02011.1"/>
    <property type="molecule type" value="Genomic_DNA"/>
</dbReference>
<evidence type="ECO:0000313" key="3">
    <source>
        <dbReference type="Proteomes" id="UP000663193"/>
    </source>
</evidence>
<sequence>QPASVTMPGVYGCGSRMRRAAVLILACGRREGHGGDNGGELAMQRAVDGGRGQRRRCRAGEIGGSGVLESRAGWGWSGYSASTAQLWAWRMVEHDRPSRFPAQAAIFAAYFGWMARRGADDALTGGFRRAQGPGLGWGRYQHAAVKDARTTRLDGRDSAETTSGTREGRHNKNGTLKDSKTQRHRLAHSHRQGGPTLC</sequence>
<name>A0A7U2FB33_PHANO</name>
<dbReference type="Proteomes" id="UP000663193">
    <property type="component" value="Chromosome 13"/>
</dbReference>
<evidence type="ECO:0000256" key="1">
    <source>
        <dbReference type="SAM" id="MobiDB-lite"/>
    </source>
</evidence>
<feature type="compositionally biased region" description="Basic and acidic residues" evidence="1">
    <location>
        <begin position="166"/>
        <end position="181"/>
    </location>
</feature>
<feature type="non-terminal residue" evidence="2">
    <location>
        <position position="1"/>
    </location>
</feature>
<feature type="compositionally biased region" description="Basic residues" evidence="1">
    <location>
        <begin position="182"/>
        <end position="191"/>
    </location>
</feature>
<evidence type="ECO:0000313" key="2">
    <source>
        <dbReference type="EMBL" id="QRD02011.1"/>
    </source>
</evidence>
<protein>
    <submittedName>
        <fullName evidence="2">Uncharacterized protein</fullName>
    </submittedName>
</protein>
<dbReference type="AlphaFoldDB" id="A0A7U2FB33"/>
<reference evidence="3" key="1">
    <citation type="journal article" date="2021" name="BMC Genomics">
        <title>Chromosome-level genome assembly and manually-curated proteome of model necrotroph Parastagonospora nodorum Sn15 reveals a genome-wide trove of candidate effector homologs, and redundancy of virulence-related functions within an accessory chromosome.</title>
        <authorList>
            <person name="Bertazzoni S."/>
            <person name="Jones D.A.B."/>
            <person name="Phan H.T."/>
            <person name="Tan K.-C."/>
            <person name="Hane J.K."/>
        </authorList>
    </citation>
    <scope>NUCLEOTIDE SEQUENCE [LARGE SCALE GENOMIC DNA]</scope>
    <source>
        <strain evidence="3">SN15 / ATCC MYA-4574 / FGSC 10173)</strain>
    </source>
</reference>
<gene>
    <name evidence="2" type="ORF">JI435_303460</name>
</gene>
<keyword evidence="3" id="KW-1185">Reference proteome</keyword>
<dbReference type="VEuPathDB" id="FungiDB:JI435_303460"/>
<organism evidence="2 3">
    <name type="scientific">Phaeosphaeria nodorum (strain SN15 / ATCC MYA-4574 / FGSC 10173)</name>
    <name type="common">Glume blotch fungus</name>
    <name type="synonym">Parastagonospora nodorum</name>
    <dbReference type="NCBI Taxonomy" id="321614"/>
    <lineage>
        <taxon>Eukaryota</taxon>
        <taxon>Fungi</taxon>
        <taxon>Dikarya</taxon>
        <taxon>Ascomycota</taxon>
        <taxon>Pezizomycotina</taxon>
        <taxon>Dothideomycetes</taxon>
        <taxon>Pleosporomycetidae</taxon>
        <taxon>Pleosporales</taxon>
        <taxon>Pleosporineae</taxon>
        <taxon>Phaeosphaeriaceae</taxon>
        <taxon>Parastagonospora</taxon>
    </lineage>
</organism>
<feature type="region of interest" description="Disordered" evidence="1">
    <location>
        <begin position="147"/>
        <end position="198"/>
    </location>
</feature>
<accession>A0A7U2FB33</accession>